<dbReference type="RefSeq" id="WP_215822525.1">
    <property type="nucleotide sequence ID" value="NZ_JAGSOY010000198.1"/>
</dbReference>
<keyword evidence="2" id="KW-1185">Reference proteome</keyword>
<proteinExistence type="predicted"/>
<dbReference type="Proteomes" id="UP000690515">
    <property type="component" value="Unassembled WGS sequence"/>
</dbReference>
<evidence type="ECO:0000313" key="1">
    <source>
        <dbReference type="EMBL" id="MBU2714262.1"/>
    </source>
</evidence>
<dbReference type="EMBL" id="JAGSOY010000198">
    <property type="protein sequence ID" value="MBU2714262.1"/>
    <property type="molecule type" value="Genomic_DNA"/>
</dbReference>
<protein>
    <recommendedName>
        <fullName evidence="3">DUF4168 domain-containing protein</fullName>
    </recommendedName>
</protein>
<evidence type="ECO:0000313" key="2">
    <source>
        <dbReference type="Proteomes" id="UP000690515"/>
    </source>
</evidence>
<accession>A0ABS5ZJK7</accession>
<gene>
    <name evidence="1" type="ORF">KCG35_24755</name>
</gene>
<sequence length="120" mass="14024">MSRILSLILIIMFPLVSIAARSIIHPLDFKGSEEEKVEVINQIKESVKQTYSQIGMADALTLRMMEKEELKAFKQLTKIKNRKLLDQVMQQYCSIDMCNYNTILMMYNEQNQASKEELSW</sequence>
<comment type="caution">
    <text evidence="1">The sequence shown here is derived from an EMBL/GenBank/DDBJ whole genome shotgun (WGS) entry which is preliminary data.</text>
</comment>
<reference evidence="1 2" key="1">
    <citation type="submission" date="2021-04" db="EMBL/GenBank/DDBJ databases">
        <authorList>
            <person name="Pira H."/>
            <person name="Risdian C."/>
            <person name="Wink J."/>
        </authorList>
    </citation>
    <scope>NUCLEOTIDE SEQUENCE [LARGE SCALE GENOMIC DNA]</scope>
    <source>
        <strain evidence="1 2">WH53</strain>
    </source>
</reference>
<evidence type="ECO:0008006" key="3">
    <source>
        <dbReference type="Google" id="ProtNLM"/>
    </source>
</evidence>
<organism evidence="1 2">
    <name type="scientific">Zooshikella harenae</name>
    <dbReference type="NCBI Taxonomy" id="2827238"/>
    <lineage>
        <taxon>Bacteria</taxon>
        <taxon>Pseudomonadati</taxon>
        <taxon>Pseudomonadota</taxon>
        <taxon>Gammaproteobacteria</taxon>
        <taxon>Oceanospirillales</taxon>
        <taxon>Zooshikellaceae</taxon>
        <taxon>Zooshikella</taxon>
    </lineage>
</organism>
<name>A0ABS5ZJK7_9GAMM</name>